<dbReference type="FunFam" id="3.30.200.20:FF:000035">
    <property type="entry name" value="Serine/threonine protein kinase Stk1"/>
    <property type="match status" value="1"/>
</dbReference>
<dbReference type="EMBL" id="JACCCC010000001">
    <property type="protein sequence ID" value="NYE50808.1"/>
    <property type="molecule type" value="Genomic_DNA"/>
</dbReference>
<evidence type="ECO:0000256" key="10">
    <source>
        <dbReference type="SAM" id="MobiDB-lite"/>
    </source>
</evidence>
<evidence type="ECO:0000313" key="13">
    <source>
        <dbReference type="EMBL" id="NYE50808.1"/>
    </source>
</evidence>
<feature type="domain" description="Protein kinase" evidence="12">
    <location>
        <begin position="26"/>
        <end position="283"/>
    </location>
</feature>
<keyword evidence="6 9" id="KW-0067">ATP-binding</keyword>
<dbReference type="Proteomes" id="UP000589036">
    <property type="component" value="Unassembled WGS sequence"/>
</dbReference>
<dbReference type="Gene3D" id="1.10.510.10">
    <property type="entry name" value="Transferase(Phosphotransferase) domain 1"/>
    <property type="match status" value="1"/>
</dbReference>
<proteinExistence type="predicted"/>
<dbReference type="SMART" id="SM00220">
    <property type="entry name" value="S_TKc"/>
    <property type="match status" value="1"/>
</dbReference>
<dbReference type="AlphaFoldDB" id="A0A852U3K8"/>
<keyword evidence="11" id="KW-0812">Transmembrane</keyword>
<keyword evidence="3 13" id="KW-0808">Transferase</keyword>
<comment type="caution">
    <text evidence="13">The sequence shown here is derived from an EMBL/GenBank/DDBJ whole genome shotgun (WGS) entry which is preliminary data.</text>
</comment>
<dbReference type="RefSeq" id="WP_312863379.1">
    <property type="nucleotide sequence ID" value="NZ_BAAAYY010000005.1"/>
</dbReference>
<accession>A0A852U3K8</accession>
<keyword evidence="5 13" id="KW-0418">Kinase</keyword>
<comment type="catalytic activity">
    <reaction evidence="7">
        <text>L-threonyl-[protein] + ATP = O-phospho-L-threonyl-[protein] + ADP + H(+)</text>
        <dbReference type="Rhea" id="RHEA:46608"/>
        <dbReference type="Rhea" id="RHEA-COMP:11060"/>
        <dbReference type="Rhea" id="RHEA-COMP:11605"/>
        <dbReference type="ChEBI" id="CHEBI:15378"/>
        <dbReference type="ChEBI" id="CHEBI:30013"/>
        <dbReference type="ChEBI" id="CHEBI:30616"/>
        <dbReference type="ChEBI" id="CHEBI:61977"/>
        <dbReference type="ChEBI" id="CHEBI:456216"/>
        <dbReference type="EC" id="2.7.11.1"/>
    </reaction>
</comment>
<organism evidence="13 14">
    <name type="scientific">Spinactinospora alkalitolerans</name>
    <dbReference type="NCBI Taxonomy" id="687207"/>
    <lineage>
        <taxon>Bacteria</taxon>
        <taxon>Bacillati</taxon>
        <taxon>Actinomycetota</taxon>
        <taxon>Actinomycetes</taxon>
        <taxon>Streptosporangiales</taxon>
        <taxon>Nocardiopsidaceae</taxon>
        <taxon>Spinactinospora</taxon>
    </lineage>
</organism>
<dbReference type="PROSITE" id="PS50011">
    <property type="entry name" value="PROTEIN_KINASE_DOM"/>
    <property type="match status" value="1"/>
</dbReference>
<name>A0A852U3K8_9ACTN</name>
<dbReference type="InterPro" id="IPR008271">
    <property type="entry name" value="Ser/Thr_kinase_AS"/>
</dbReference>
<evidence type="ECO:0000256" key="6">
    <source>
        <dbReference type="ARBA" id="ARBA00022840"/>
    </source>
</evidence>
<dbReference type="Pfam" id="PF00069">
    <property type="entry name" value="Pkinase"/>
    <property type="match status" value="1"/>
</dbReference>
<dbReference type="FunFam" id="1.10.510.10:FF:000021">
    <property type="entry name" value="Serine/threonine protein kinase"/>
    <property type="match status" value="1"/>
</dbReference>
<feature type="transmembrane region" description="Helical" evidence="11">
    <location>
        <begin position="357"/>
        <end position="379"/>
    </location>
</feature>
<feature type="compositionally biased region" description="Polar residues" evidence="10">
    <location>
        <begin position="303"/>
        <end position="317"/>
    </location>
</feature>
<evidence type="ECO:0000256" key="3">
    <source>
        <dbReference type="ARBA" id="ARBA00022679"/>
    </source>
</evidence>
<evidence type="ECO:0000256" key="1">
    <source>
        <dbReference type="ARBA" id="ARBA00012513"/>
    </source>
</evidence>
<evidence type="ECO:0000313" key="14">
    <source>
        <dbReference type="Proteomes" id="UP000589036"/>
    </source>
</evidence>
<feature type="region of interest" description="Disordered" evidence="10">
    <location>
        <begin position="385"/>
        <end position="506"/>
    </location>
</feature>
<evidence type="ECO:0000259" key="12">
    <source>
        <dbReference type="PROSITE" id="PS50011"/>
    </source>
</evidence>
<dbReference type="SUPFAM" id="SSF56112">
    <property type="entry name" value="Protein kinase-like (PK-like)"/>
    <property type="match status" value="1"/>
</dbReference>
<evidence type="ECO:0000256" key="8">
    <source>
        <dbReference type="ARBA" id="ARBA00048679"/>
    </source>
</evidence>
<dbReference type="CDD" id="cd14014">
    <property type="entry name" value="STKc_PknB_like"/>
    <property type="match status" value="1"/>
</dbReference>
<evidence type="ECO:0000256" key="4">
    <source>
        <dbReference type="ARBA" id="ARBA00022741"/>
    </source>
</evidence>
<evidence type="ECO:0000256" key="9">
    <source>
        <dbReference type="PROSITE-ProRule" id="PRU10141"/>
    </source>
</evidence>
<dbReference type="PROSITE" id="PS00108">
    <property type="entry name" value="PROTEIN_KINASE_ST"/>
    <property type="match status" value="1"/>
</dbReference>
<dbReference type="GO" id="GO:0004674">
    <property type="term" value="F:protein serine/threonine kinase activity"/>
    <property type="evidence" value="ECO:0007669"/>
    <property type="project" value="UniProtKB-KW"/>
</dbReference>
<dbReference type="InterPro" id="IPR011009">
    <property type="entry name" value="Kinase-like_dom_sf"/>
</dbReference>
<dbReference type="GO" id="GO:0045717">
    <property type="term" value="P:negative regulation of fatty acid biosynthetic process"/>
    <property type="evidence" value="ECO:0007669"/>
    <property type="project" value="UniProtKB-ARBA"/>
</dbReference>
<dbReference type="InterPro" id="IPR017441">
    <property type="entry name" value="Protein_kinase_ATP_BS"/>
</dbReference>
<comment type="catalytic activity">
    <reaction evidence="8">
        <text>L-seryl-[protein] + ATP = O-phospho-L-seryl-[protein] + ADP + H(+)</text>
        <dbReference type="Rhea" id="RHEA:17989"/>
        <dbReference type="Rhea" id="RHEA-COMP:9863"/>
        <dbReference type="Rhea" id="RHEA-COMP:11604"/>
        <dbReference type="ChEBI" id="CHEBI:15378"/>
        <dbReference type="ChEBI" id="CHEBI:29999"/>
        <dbReference type="ChEBI" id="CHEBI:30616"/>
        <dbReference type="ChEBI" id="CHEBI:83421"/>
        <dbReference type="ChEBI" id="CHEBI:456216"/>
        <dbReference type="EC" id="2.7.11.1"/>
    </reaction>
</comment>
<dbReference type="GO" id="GO:0005524">
    <property type="term" value="F:ATP binding"/>
    <property type="evidence" value="ECO:0007669"/>
    <property type="project" value="UniProtKB-UniRule"/>
</dbReference>
<dbReference type="PANTHER" id="PTHR43289">
    <property type="entry name" value="MITOGEN-ACTIVATED PROTEIN KINASE KINASE KINASE 20-RELATED"/>
    <property type="match status" value="1"/>
</dbReference>
<dbReference type="PROSITE" id="PS00107">
    <property type="entry name" value="PROTEIN_KINASE_ATP"/>
    <property type="match status" value="1"/>
</dbReference>
<feature type="compositionally biased region" description="Acidic residues" evidence="10">
    <location>
        <begin position="456"/>
        <end position="484"/>
    </location>
</feature>
<dbReference type="Gene3D" id="3.30.200.20">
    <property type="entry name" value="Phosphorylase Kinase, domain 1"/>
    <property type="match status" value="1"/>
</dbReference>
<feature type="region of interest" description="Disordered" evidence="10">
    <location>
        <begin position="1"/>
        <end position="21"/>
    </location>
</feature>
<evidence type="ECO:0000256" key="7">
    <source>
        <dbReference type="ARBA" id="ARBA00047899"/>
    </source>
</evidence>
<protein>
    <recommendedName>
        <fullName evidence="1">non-specific serine/threonine protein kinase</fullName>
        <ecNumber evidence="1">2.7.11.1</ecNumber>
    </recommendedName>
</protein>
<keyword evidence="2" id="KW-0723">Serine/threonine-protein kinase</keyword>
<feature type="region of interest" description="Disordered" evidence="10">
    <location>
        <begin position="300"/>
        <end position="349"/>
    </location>
</feature>
<dbReference type="PANTHER" id="PTHR43289:SF6">
    <property type="entry name" value="SERINE_THREONINE-PROTEIN KINASE NEKL-3"/>
    <property type="match status" value="1"/>
</dbReference>
<reference evidence="13 14" key="1">
    <citation type="submission" date="2020-07" db="EMBL/GenBank/DDBJ databases">
        <title>Sequencing the genomes of 1000 actinobacteria strains.</title>
        <authorList>
            <person name="Klenk H.-P."/>
        </authorList>
    </citation>
    <scope>NUCLEOTIDE SEQUENCE [LARGE SCALE GENOMIC DNA]</scope>
    <source>
        <strain evidence="13 14">CXB654</strain>
    </source>
</reference>
<feature type="compositionally biased region" description="Polar residues" evidence="10">
    <location>
        <begin position="430"/>
        <end position="451"/>
    </location>
</feature>
<keyword evidence="11" id="KW-0472">Membrane</keyword>
<gene>
    <name evidence="13" type="ORF">HDA32_005928</name>
</gene>
<dbReference type="InterPro" id="IPR000719">
    <property type="entry name" value="Prot_kinase_dom"/>
</dbReference>
<feature type="compositionally biased region" description="Low complexity" evidence="10">
    <location>
        <begin position="328"/>
        <end position="337"/>
    </location>
</feature>
<feature type="binding site" evidence="9">
    <location>
        <position position="55"/>
    </location>
    <ligand>
        <name>ATP</name>
        <dbReference type="ChEBI" id="CHEBI:30616"/>
    </ligand>
</feature>
<evidence type="ECO:0000256" key="2">
    <source>
        <dbReference type="ARBA" id="ARBA00022527"/>
    </source>
</evidence>
<dbReference type="EC" id="2.7.11.1" evidence="1"/>
<keyword evidence="11" id="KW-1133">Transmembrane helix</keyword>
<sequence length="506" mass="52245">MSGYDADGPGPGGSGDRSGTLLSGRYELQERIGAGGMGEVWRATDVLLNRPVAVKMLHTAQMAEPTSRERFRTEARITAALAHPGIAQVYDYGEQDDHAFLVMELVPGEPLSSILKRNDGLEPGVTLDILNQAAQALGAAHAHDIVHRDIKPGNLLVTGDGAVKLTDFGIARGNESVTLTQTGMVMGTAQYISPEQASGRPASHASDIYSLGVVAYECLAGRPPFTSDTPLALALAHTREPPPPLPPSVPAQVRALVERMLEKEPEDRPGSAGEVARLAHGLLTGAGAAVDGATTAMDLADPDQTTVADVTGQQTGRRATRPSGRETPAAWPAAAAAGSSDRLAGESAPGRGVNRPLLLAAVGALAVLVLGIVLVGRLWDAPESNGRPAGNTEPDVSHSPTPSQQETVEDTDPQPPVEQGNTDPRPPTGEEQTQAPSGTPSEPATDPSASTPPVDSGEESEEPGGGEDTPGDGEGETGDDGPPDQEDRPEGGDEGDQSRGPQSTVH</sequence>
<evidence type="ECO:0000256" key="5">
    <source>
        <dbReference type="ARBA" id="ARBA00022777"/>
    </source>
</evidence>
<keyword evidence="14" id="KW-1185">Reference proteome</keyword>
<keyword evidence="4 9" id="KW-0547">Nucleotide-binding</keyword>
<evidence type="ECO:0000256" key="11">
    <source>
        <dbReference type="SAM" id="Phobius"/>
    </source>
</evidence>